<evidence type="ECO:0000256" key="6">
    <source>
        <dbReference type="ARBA" id="ARBA00023163"/>
    </source>
</evidence>
<gene>
    <name evidence="11" type="ORF">Lalb_Chr15g0077621</name>
</gene>
<feature type="domain" description="Calmodulin binding protein central" evidence="9">
    <location>
        <begin position="196"/>
        <end position="260"/>
    </location>
</feature>
<dbReference type="Pfam" id="PF20452">
    <property type="entry name" value="Calmod_bind_C"/>
    <property type="match status" value="1"/>
</dbReference>
<dbReference type="GO" id="GO:0003700">
    <property type="term" value="F:DNA-binding transcription factor activity"/>
    <property type="evidence" value="ECO:0007669"/>
    <property type="project" value="TreeGrafter"/>
</dbReference>
<keyword evidence="3" id="KW-0805">Transcription regulation</keyword>
<dbReference type="OrthoDB" id="748178at2759"/>
<dbReference type="InterPro" id="IPR046829">
    <property type="entry name" value="Calmod_bind_C"/>
</dbReference>
<dbReference type="Pfam" id="PF07887">
    <property type="entry name" value="Calmodulin_bind"/>
    <property type="match status" value="1"/>
</dbReference>
<evidence type="ECO:0000259" key="9">
    <source>
        <dbReference type="Pfam" id="PF20451"/>
    </source>
</evidence>
<dbReference type="AlphaFoldDB" id="A0A6A4P033"/>
<proteinExistence type="inferred from homology"/>
<dbReference type="GO" id="GO:0080142">
    <property type="term" value="P:regulation of salicylic acid biosynthetic process"/>
    <property type="evidence" value="ECO:0007669"/>
    <property type="project" value="TreeGrafter"/>
</dbReference>
<sequence>MREEIPRILQQHLSPSYGLSLNQKNDTSRGRAYQLCFINQLPKKIFTFSKIIAEDGAPLKIELHDTTYHNHIVNEEGSLLKIQVCVLNGDFGSNNGNEKMTKEEFNAKTLRPREGKGPLLNGDDTFVTLKNGVGYITKKIVFSDNSSWTRSGMFRLGVKVVQSTFIGVDIREGTSEPFKVKDNRGEVYKKHDCPSLNDEVWRLKRIAKDSKIHKNLSSNNINNVKDLLRLYITNQASLKEIIGNIPRKSWDTIIEHAKACNIDDDDKLYVYHWFSAQKSVSIVFNCIYKVVEVSFNWPNFRSIETLTLDEKVGIYILFILIRLI</sequence>
<dbReference type="InterPro" id="IPR046831">
    <property type="entry name" value="Calmodulin_bind_N"/>
</dbReference>
<keyword evidence="5" id="KW-0010">Activator</keyword>
<dbReference type="GO" id="GO:0005634">
    <property type="term" value="C:nucleus"/>
    <property type="evidence" value="ECO:0007669"/>
    <property type="project" value="UniProtKB-SubCell"/>
</dbReference>
<dbReference type="GO" id="GO:0043565">
    <property type="term" value="F:sequence-specific DNA binding"/>
    <property type="evidence" value="ECO:0007669"/>
    <property type="project" value="TreeGrafter"/>
</dbReference>
<feature type="domain" description="Calmodulin binding protein C-terminal" evidence="10">
    <location>
        <begin position="267"/>
        <end position="312"/>
    </location>
</feature>
<protein>
    <submittedName>
        <fullName evidence="11">Putative CALMODULIN-BINDING PROTEIN60</fullName>
    </submittedName>
</protein>
<feature type="domain" description="Calmodulin binding protein-like N-terminal" evidence="8">
    <location>
        <begin position="33"/>
        <end position="183"/>
    </location>
</feature>
<evidence type="ECO:0000256" key="5">
    <source>
        <dbReference type="ARBA" id="ARBA00023159"/>
    </source>
</evidence>
<evidence type="ECO:0000256" key="3">
    <source>
        <dbReference type="ARBA" id="ARBA00023015"/>
    </source>
</evidence>
<reference evidence="12" key="1">
    <citation type="journal article" date="2020" name="Nat. Commun.">
        <title>Genome sequence of the cluster root forming white lupin.</title>
        <authorList>
            <person name="Hufnagel B."/>
            <person name="Marques A."/>
            <person name="Soriano A."/>
            <person name="Marques L."/>
            <person name="Divol F."/>
            <person name="Doumas P."/>
            <person name="Sallet E."/>
            <person name="Mancinotti D."/>
            <person name="Carrere S."/>
            <person name="Marande W."/>
            <person name="Arribat S."/>
            <person name="Keller J."/>
            <person name="Huneau C."/>
            <person name="Blein T."/>
            <person name="Aime D."/>
            <person name="Laguerre M."/>
            <person name="Taylor J."/>
            <person name="Schubert V."/>
            <person name="Nelson M."/>
            <person name="Geu-Flores F."/>
            <person name="Crespi M."/>
            <person name="Gallardo-Guerrero K."/>
            <person name="Delaux P.-M."/>
            <person name="Salse J."/>
            <person name="Berges H."/>
            <person name="Guyot R."/>
            <person name="Gouzy J."/>
            <person name="Peret B."/>
        </authorList>
    </citation>
    <scope>NUCLEOTIDE SEQUENCE [LARGE SCALE GENOMIC DNA]</scope>
    <source>
        <strain evidence="12">cv. Amiga</strain>
    </source>
</reference>
<dbReference type="Proteomes" id="UP000447434">
    <property type="component" value="Chromosome 15"/>
</dbReference>
<evidence type="ECO:0000256" key="2">
    <source>
        <dbReference type="ARBA" id="ARBA00007214"/>
    </source>
</evidence>
<dbReference type="EMBL" id="WOCE01000015">
    <property type="protein sequence ID" value="KAE9598163.1"/>
    <property type="molecule type" value="Genomic_DNA"/>
</dbReference>
<organism evidence="11 12">
    <name type="scientific">Lupinus albus</name>
    <name type="common">White lupine</name>
    <name type="synonym">Lupinus termis</name>
    <dbReference type="NCBI Taxonomy" id="3870"/>
    <lineage>
        <taxon>Eukaryota</taxon>
        <taxon>Viridiplantae</taxon>
        <taxon>Streptophyta</taxon>
        <taxon>Embryophyta</taxon>
        <taxon>Tracheophyta</taxon>
        <taxon>Spermatophyta</taxon>
        <taxon>Magnoliopsida</taxon>
        <taxon>eudicotyledons</taxon>
        <taxon>Gunneridae</taxon>
        <taxon>Pentapetalae</taxon>
        <taxon>rosids</taxon>
        <taxon>fabids</taxon>
        <taxon>Fabales</taxon>
        <taxon>Fabaceae</taxon>
        <taxon>Papilionoideae</taxon>
        <taxon>50 kb inversion clade</taxon>
        <taxon>genistoids sensu lato</taxon>
        <taxon>core genistoids</taxon>
        <taxon>Genisteae</taxon>
        <taxon>Lupinus</taxon>
    </lineage>
</organism>
<keyword evidence="6" id="KW-0804">Transcription</keyword>
<evidence type="ECO:0000256" key="7">
    <source>
        <dbReference type="ARBA" id="ARBA00023242"/>
    </source>
</evidence>
<comment type="caution">
    <text evidence="11">The sequence shown here is derived from an EMBL/GenBank/DDBJ whole genome shotgun (WGS) entry which is preliminary data.</text>
</comment>
<keyword evidence="4" id="KW-0238">DNA-binding</keyword>
<evidence type="ECO:0000259" key="8">
    <source>
        <dbReference type="Pfam" id="PF07887"/>
    </source>
</evidence>
<dbReference type="InterPro" id="IPR012416">
    <property type="entry name" value="CBP60"/>
</dbReference>
<dbReference type="GO" id="GO:0005516">
    <property type="term" value="F:calmodulin binding"/>
    <property type="evidence" value="ECO:0007669"/>
    <property type="project" value="InterPro"/>
</dbReference>
<dbReference type="InterPro" id="IPR046830">
    <property type="entry name" value="Calmod_bind_M"/>
</dbReference>
<keyword evidence="12" id="KW-1185">Reference proteome</keyword>
<evidence type="ECO:0000256" key="4">
    <source>
        <dbReference type="ARBA" id="ARBA00023125"/>
    </source>
</evidence>
<dbReference type="Pfam" id="PF20451">
    <property type="entry name" value="Calmod_bind_M"/>
    <property type="match status" value="1"/>
</dbReference>
<evidence type="ECO:0000256" key="1">
    <source>
        <dbReference type="ARBA" id="ARBA00004123"/>
    </source>
</evidence>
<name>A0A6A4P033_LUPAL</name>
<keyword evidence="7" id="KW-0539">Nucleus</keyword>
<evidence type="ECO:0000313" key="12">
    <source>
        <dbReference type="Proteomes" id="UP000447434"/>
    </source>
</evidence>
<accession>A0A6A4P033</accession>
<evidence type="ECO:0000259" key="10">
    <source>
        <dbReference type="Pfam" id="PF20452"/>
    </source>
</evidence>
<dbReference type="PANTHER" id="PTHR31713">
    <property type="entry name" value="OS02G0177800 PROTEIN"/>
    <property type="match status" value="1"/>
</dbReference>
<comment type="subcellular location">
    <subcellularLocation>
        <location evidence="1">Nucleus</location>
    </subcellularLocation>
</comment>
<comment type="similarity">
    <text evidence="2">Belongs to the plant ACBP60 protein family.</text>
</comment>
<evidence type="ECO:0000313" key="11">
    <source>
        <dbReference type="EMBL" id="KAE9598163.1"/>
    </source>
</evidence>
<dbReference type="PANTHER" id="PTHR31713:SF43">
    <property type="entry name" value="CALMODULIN-BINDING PROTEIN 60 G"/>
    <property type="match status" value="1"/>
</dbReference>